<protein>
    <submittedName>
        <fullName evidence="2">Uncharacterized protein</fullName>
    </submittedName>
</protein>
<comment type="caution">
    <text evidence="2">The sequence shown here is derived from an EMBL/GenBank/DDBJ whole genome shotgun (WGS) entry which is preliminary data.</text>
</comment>
<evidence type="ECO:0000256" key="1">
    <source>
        <dbReference type="SAM" id="MobiDB-lite"/>
    </source>
</evidence>
<proteinExistence type="predicted"/>
<organism evidence="2 3">
    <name type="scientific">Dryococelus australis</name>
    <dbReference type="NCBI Taxonomy" id="614101"/>
    <lineage>
        <taxon>Eukaryota</taxon>
        <taxon>Metazoa</taxon>
        <taxon>Ecdysozoa</taxon>
        <taxon>Arthropoda</taxon>
        <taxon>Hexapoda</taxon>
        <taxon>Insecta</taxon>
        <taxon>Pterygota</taxon>
        <taxon>Neoptera</taxon>
        <taxon>Polyneoptera</taxon>
        <taxon>Phasmatodea</taxon>
        <taxon>Verophasmatodea</taxon>
        <taxon>Anareolatae</taxon>
        <taxon>Phasmatidae</taxon>
        <taxon>Eurycanthinae</taxon>
        <taxon>Dryococelus</taxon>
    </lineage>
</organism>
<name>A0ABQ9GZU0_9NEOP</name>
<reference evidence="2 3" key="1">
    <citation type="submission" date="2023-02" db="EMBL/GenBank/DDBJ databases">
        <title>LHISI_Scaffold_Assembly.</title>
        <authorList>
            <person name="Stuart O.P."/>
            <person name="Cleave R."/>
            <person name="Magrath M.J.L."/>
            <person name="Mikheyev A.S."/>
        </authorList>
    </citation>
    <scope>NUCLEOTIDE SEQUENCE [LARGE SCALE GENOMIC DNA]</scope>
    <source>
        <strain evidence="2">Daus_M_001</strain>
        <tissue evidence="2">Leg muscle</tissue>
    </source>
</reference>
<dbReference type="Proteomes" id="UP001159363">
    <property type="component" value="Chromosome 7"/>
</dbReference>
<sequence length="222" mass="25428">MVYSQVVMRFRKHVGDSVLHISFMVMNSDRIKGWGNERSSSEPADQRYRPARFPHGKIRSDPAGDWWEASRLTAQPPWLLVTWISQTSSVSEVCSSSRLQKQVRRAIVGNQDTATRIMSPIVAKRKALNWRAVFSSCCVYLLDFQRSTVVGRAQLSYEQLRPQSRVFARRRASAKACIIRAEVFLCRHSNEFFDTRNNRAGEGRPRAQTTRSEFRGLKSVCG</sequence>
<dbReference type="EMBL" id="JARBHB010000008">
    <property type="protein sequence ID" value="KAJ8877560.1"/>
    <property type="molecule type" value="Genomic_DNA"/>
</dbReference>
<evidence type="ECO:0000313" key="2">
    <source>
        <dbReference type="EMBL" id="KAJ8877560.1"/>
    </source>
</evidence>
<feature type="non-terminal residue" evidence="2">
    <location>
        <position position="222"/>
    </location>
</feature>
<accession>A0ABQ9GZU0</accession>
<evidence type="ECO:0000313" key="3">
    <source>
        <dbReference type="Proteomes" id="UP001159363"/>
    </source>
</evidence>
<keyword evidence="3" id="KW-1185">Reference proteome</keyword>
<feature type="region of interest" description="Disordered" evidence="1">
    <location>
        <begin position="34"/>
        <end position="54"/>
    </location>
</feature>
<gene>
    <name evidence="2" type="ORF">PR048_022015</name>
</gene>